<accession>A0A815P1L5</accession>
<gene>
    <name evidence="1" type="ORF">RFH988_LOCUS36376</name>
</gene>
<comment type="caution">
    <text evidence="1">The sequence shown here is derived from an EMBL/GenBank/DDBJ whole genome shotgun (WGS) entry which is preliminary data.</text>
</comment>
<dbReference type="Proteomes" id="UP000663882">
    <property type="component" value="Unassembled WGS sequence"/>
</dbReference>
<dbReference type="AlphaFoldDB" id="A0A815P1L5"/>
<name>A0A815P1L5_9BILA</name>
<protein>
    <submittedName>
        <fullName evidence="1">Uncharacterized protein</fullName>
    </submittedName>
</protein>
<organism evidence="1 2">
    <name type="scientific">Rotaria sordida</name>
    <dbReference type="NCBI Taxonomy" id="392033"/>
    <lineage>
        <taxon>Eukaryota</taxon>
        <taxon>Metazoa</taxon>
        <taxon>Spiralia</taxon>
        <taxon>Gnathifera</taxon>
        <taxon>Rotifera</taxon>
        <taxon>Eurotatoria</taxon>
        <taxon>Bdelloidea</taxon>
        <taxon>Philodinida</taxon>
        <taxon>Philodinidae</taxon>
        <taxon>Rotaria</taxon>
    </lineage>
</organism>
<proteinExistence type="predicted"/>
<reference evidence="1" key="1">
    <citation type="submission" date="2021-02" db="EMBL/GenBank/DDBJ databases">
        <authorList>
            <person name="Nowell W R."/>
        </authorList>
    </citation>
    <scope>NUCLEOTIDE SEQUENCE</scope>
</reference>
<sequence length="108" mass="12284">MTLPRSSCDTTLFSSSCDTSLLSSSRQTGSHVRRRILLTVHKRQQECQQQLDTARENLFKCSQIENPNEWQTLLTIVTTTAMTLGEISSELRRLEHIHVNTLGGHLPY</sequence>
<evidence type="ECO:0000313" key="2">
    <source>
        <dbReference type="Proteomes" id="UP000663882"/>
    </source>
</evidence>
<dbReference type="EMBL" id="CAJNOO010006207">
    <property type="protein sequence ID" value="CAF1441772.1"/>
    <property type="molecule type" value="Genomic_DNA"/>
</dbReference>
<evidence type="ECO:0000313" key="1">
    <source>
        <dbReference type="EMBL" id="CAF1441772.1"/>
    </source>
</evidence>